<dbReference type="InterPro" id="IPR051678">
    <property type="entry name" value="AGP_Transferase"/>
</dbReference>
<evidence type="ECO:0000259" key="2">
    <source>
        <dbReference type="Pfam" id="PF01636"/>
    </source>
</evidence>
<dbReference type="OrthoDB" id="2906425at2759"/>
<dbReference type="Gene3D" id="3.90.1200.10">
    <property type="match status" value="1"/>
</dbReference>
<reference evidence="3" key="1">
    <citation type="journal article" date="2021" name="Nat. Commun.">
        <title>Genetic determinants of endophytism in the Arabidopsis root mycobiome.</title>
        <authorList>
            <person name="Mesny F."/>
            <person name="Miyauchi S."/>
            <person name="Thiergart T."/>
            <person name="Pickel B."/>
            <person name="Atanasova L."/>
            <person name="Karlsson M."/>
            <person name="Huettel B."/>
            <person name="Barry K.W."/>
            <person name="Haridas S."/>
            <person name="Chen C."/>
            <person name="Bauer D."/>
            <person name="Andreopoulos W."/>
            <person name="Pangilinan J."/>
            <person name="LaButti K."/>
            <person name="Riley R."/>
            <person name="Lipzen A."/>
            <person name="Clum A."/>
            <person name="Drula E."/>
            <person name="Henrissat B."/>
            <person name="Kohler A."/>
            <person name="Grigoriev I.V."/>
            <person name="Martin F.M."/>
            <person name="Hacquard S."/>
        </authorList>
    </citation>
    <scope>NUCLEOTIDE SEQUENCE</scope>
    <source>
        <strain evidence="3">MPI-CAGE-CH-0230</strain>
    </source>
</reference>
<sequence>MASNRGPQHGLDWRPAAQWDDEPRAEARWDKRPSKSAIEKLCRSVLAIPAHGTCKVSYFDDFRYNELYFVRTSATVASPTPTESTIAESIDTASSTSTSPATSIGTSIATIDGHAQEDNERGRDEDLPNYDNEGFQEGDLVISVSLPVYPRLKVRGEVATMRYLAAHAPNIPVPEVLAWDDTNNNEIGFEWILMKRMRGIPAWRIWRKLPWHSKVAFAEMLAGYQAQLIRLSSGFKRIGTMDTILEVGEGQGEPARGGVAVTPKLGPLVSSAFFLNDELDHGAARGPFRNSREWIEAEFQIIAYEQTVGISDWASQEQLDKGMETAERMRVLISKLFPVEDGQADDRAESTFLHHDDLDLYNILIDEDGRITGILDWQCVSAVPLWATLCMPTFLRVRDYMPYEEPQRDKYPDESDDERRRLRSTRELDSEGKCFSYWYERMGYDVTQLSEVY</sequence>
<feature type="region of interest" description="Disordered" evidence="1">
    <location>
        <begin position="78"/>
        <end position="130"/>
    </location>
</feature>
<feature type="region of interest" description="Disordered" evidence="1">
    <location>
        <begin position="1"/>
        <end position="32"/>
    </location>
</feature>
<feature type="compositionally biased region" description="Basic and acidic residues" evidence="1">
    <location>
        <begin position="21"/>
        <end position="32"/>
    </location>
</feature>
<dbReference type="PANTHER" id="PTHR21310:SF13">
    <property type="entry name" value="AMINOGLYCOSIDE PHOSPHOTRANSFERASE DOMAIN-CONTAINING PROTEIN"/>
    <property type="match status" value="1"/>
</dbReference>
<dbReference type="Proteomes" id="UP000756346">
    <property type="component" value="Unassembled WGS sequence"/>
</dbReference>
<dbReference type="GeneID" id="70191407"/>
<feature type="compositionally biased region" description="Low complexity" evidence="1">
    <location>
        <begin position="84"/>
        <end position="111"/>
    </location>
</feature>
<gene>
    <name evidence="3" type="ORF">B0I36DRAFT_408247</name>
</gene>
<keyword evidence="4" id="KW-1185">Reference proteome</keyword>
<accession>A0A9P9BS37</accession>
<organism evidence="3 4">
    <name type="scientific">Microdochium trichocladiopsis</name>
    <dbReference type="NCBI Taxonomy" id="1682393"/>
    <lineage>
        <taxon>Eukaryota</taxon>
        <taxon>Fungi</taxon>
        <taxon>Dikarya</taxon>
        <taxon>Ascomycota</taxon>
        <taxon>Pezizomycotina</taxon>
        <taxon>Sordariomycetes</taxon>
        <taxon>Xylariomycetidae</taxon>
        <taxon>Xylariales</taxon>
        <taxon>Microdochiaceae</taxon>
        <taxon>Microdochium</taxon>
    </lineage>
</organism>
<dbReference type="AlphaFoldDB" id="A0A9P9BS37"/>
<evidence type="ECO:0000256" key="1">
    <source>
        <dbReference type="SAM" id="MobiDB-lite"/>
    </source>
</evidence>
<feature type="compositionally biased region" description="Basic and acidic residues" evidence="1">
    <location>
        <begin position="114"/>
        <end position="126"/>
    </location>
</feature>
<dbReference type="EMBL" id="JAGTJQ010000004">
    <property type="protein sequence ID" value="KAH7033596.1"/>
    <property type="molecule type" value="Genomic_DNA"/>
</dbReference>
<comment type="caution">
    <text evidence="3">The sequence shown here is derived from an EMBL/GenBank/DDBJ whole genome shotgun (WGS) entry which is preliminary data.</text>
</comment>
<proteinExistence type="predicted"/>
<evidence type="ECO:0000313" key="4">
    <source>
        <dbReference type="Proteomes" id="UP000756346"/>
    </source>
</evidence>
<dbReference type="PANTHER" id="PTHR21310">
    <property type="entry name" value="AMINOGLYCOSIDE PHOSPHOTRANSFERASE-RELATED-RELATED"/>
    <property type="match status" value="1"/>
</dbReference>
<feature type="domain" description="Aminoglycoside phosphotransferase" evidence="2">
    <location>
        <begin position="138"/>
        <end position="382"/>
    </location>
</feature>
<dbReference type="InterPro" id="IPR002575">
    <property type="entry name" value="Aminoglycoside_PTrfase"/>
</dbReference>
<evidence type="ECO:0000313" key="3">
    <source>
        <dbReference type="EMBL" id="KAH7033596.1"/>
    </source>
</evidence>
<name>A0A9P9BS37_9PEZI</name>
<dbReference type="Pfam" id="PF01636">
    <property type="entry name" value="APH"/>
    <property type="match status" value="1"/>
</dbReference>
<dbReference type="InterPro" id="IPR011009">
    <property type="entry name" value="Kinase-like_dom_sf"/>
</dbReference>
<dbReference type="RefSeq" id="XP_046014428.1">
    <property type="nucleotide sequence ID" value="XM_046161861.1"/>
</dbReference>
<dbReference type="SUPFAM" id="SSF56112">
    <property type="entry name" value="Protein kinase-like (PK-like)"/>
    <property type="match status" value="1"/>
</dbReference>
<protein>
    <submittedName>
        <fullName evidence="3">Phosphotransferase enzyme family-domain-containing protein</fullName>
    </submittedName>
</protein>